<evidence type="ECO:0000256" key="1">
    <source>
        <dbReference type="SAM" id="MobiDB-lite"/>
    </source>
</evidence>
<sequence>MSSIITPSIKVAKASDIEEFVPERRSSLRNSSLTSETTAYSSLGSSSIRPQSRHTPSTSIDLTPTVPFFNFTNATQDTVNKANHSSPNARVRRSTVVSSSVESTSTVHGREGRSVLDLDEYSSSDDSFENPHKPRGQNEKELLFVESGYGVNDALFPGLPGLSDAAASRPTTSQSSQIRIQAFHSPANSISGESDDESQLGSTSSYPAHLLENMHSYRSNMFRESAFSHAQRENDEAYVHEESSDDEICFDIPRSRTSTMRYSSAHSQHRYETAGSPINEYEDEGDAVDIAAMTRLRKEVKAKQRESNSAAVRRAQSVRRLSAYNAPAHSPSGYMSDDED</sequence>
<protein>
    <submittedName>
        <fullName evidence="2">Uncharacterized protein</fullName>
    </submittedName>
</protein>
<name>A0AAN9V096_9PEZI</name>
<dbReference type="AlphaFoldDB" id="A0AAN9V096"/>
<feature type="region of interest" description="Disordered" evidence="1">
    <location>
        <begin position="80"/>
        <end position="137"/>
    </location>
</feature>
<proteinExistence type="predicted"/>
<feature type="region of interest" description="Disordered" evidence="1">
    <location>
        <begin position="21"/>
        <end position="62"/>
    </location>
</feature>
<keyword evidence="3" id="KW-1185">Reference proteome</keyword>
<feature type="compositionally biased region" description="Low complexity" evidence="1">
    <location>
        <begin position="307"/>
        <end position="323"/>
    </location>
</feature>
<feature type="compositionally biased region" description="Low complexity" evidence="1">
    <location>
        <begin position="28"/>
        <end position="38"/>
    </location>
</feature>
<feature type="compositionally biased region" description="Polar residues" evidence="1">
    <location>
        <begin position="39"/>
        <end position="62"/>
    </location>
</feature>
<dbReference type="Proteomes" id="UP001320420">
    <property type="component" value="Unassembled WGS sequence"/>
</dbReference>
<gene>
    <name evidence="2" type="ORF">SLS62_002494</name>
</gene>
<evidence type="ECO:0000313" key="2">
    <source>
        <dbReference type="EMBL" id="KAK7755560.1"/>
    </source>
</evidence>
<feature type="compositionally biased region" description="Acidic residues" evidence="1">
    <location>
        <begin position="117"/>
        <end position="128"/>
    </location>
</feature>
<accession>A0AAN9V096</accession>
<organism evidence="2 3">
    <name type="scientific">Diatrype stigma</name>
    <dbReference type="NCBI Taxonomy" id="117547"/>
    <lineage>
        <taxon>Eukaryota</taxon>
        <taxon>Fungi</taxon>
        <taxon>Dikarya</taxon>
        <taxon>Ascomycota</taxon>
        <taxon>Pezizomycotina</taxon>
        <taxon>Sordariomycetes</taxon>
        <taxon>Xylariomycetidae</taxon>
        <taxon>Xylariales</taxon>
        <taxon>Diatrypaceae</taxon>
        <taxon>Diatrype</taxon>
    </lineage>
</organism>
<dbReference type="EMBL" id="JAKJXP020000012">
    <property type="protein sequence ID" value="KAK7755560.1"/>
    <property type="molecule type" value="Genomic_DNA"/>
</dbReference>
<feature type="region of interest" description="Disordered" evidence="1">
    <location>
        <begin position="260"/>
        <end position="280"/>
    </location>
</feature>
<feature type="compositionally biased region" description="Low complexity" evidence="1">
    <location>
        <begin position="94"/>
        <end position="107"/>
    </location>
</feature>
<feature type="region of interest" description="Disordered" evidence="1">
    <location>
        <begin position="300"/>
        <end position="340"/>
    </location>
</feature>
<reference evidence="2 3" key="1">
    <citation type="submission" date="2024-02" db="EMBL/GenBank/DDBJ databases">
        <title>De novo assembly and annotation of 12 fungi associated with fruit tree decline syndrome in Ontario, Canada.</title>
        <authorList>
            <person name="Sulman M."/>
            <person name="Ellouze W."/>
            <person name="Ilyukhin E."/>
        </authorList>
    </citation>
    <scope>NUCLEOTIDE SEQUENCE [LARGE SCALE GENOMIC DNA]</scope>
    <source>
        <strain evidence="2 3">M11/M66-122</strain>
    </source>
</reference>
<evidence type="ECO:0000313" key="3">
    <source>
        <dbReference type="Proteomes" id="UP001320420"/>
    </source>
</evidence>
<comment type="caution">
    <text evidence="2">The sequence shown here is derived from an EMBL/GenBank/DDBJ whole genome shotgun (WGS) entry which is preliminary data.</text>
</comment>